<evidence type="ECO:0000313" key="3">
    <source>
        <dbReference type="EMBL" id="MBW14137.1"/>
    </source>
</evidence>
<dbReference type="AlphaFoldDB" id="A0A2H8TJ19"/>
<dbReference type="InterPro" id="IPR052618">
    <property type="entry name" value="ComplexI_NDUFA12"/>
</dbReference>
<gene>
    <name evidence="3" type="primary">NDUFAF2</name>
</gene>
<dbReference type="GO" id="GO:0005739">
    <property type="term" value="C:mitochondrion"/>
    <property type="evidence" value="ECO:0007669"/>
    <property type="project" value="TreeGrafter"/>
</dbReference>
<dbReference type="GO" id="GO:0045271">
    <property type="term" value="C:respiratory chain complex I"/>
    <property type="evidence" value="ECO:0007669"/>
    <property type="project" value="InterPro"/>
</dbReference>
<accession>A0A2H8TJ19</accession>
<dbReference type="PANTHER" id="PTHR32470">
    <property type="entry name" value="ADH DEHYDROGENASE [UBIQUINONE] 1 ALPHA SUBCOMPLEX ASSEMBLY FACTOR 2"/>
    <property type="match status" value="1"/>
</dbReference>
<feature type="region of interest" description="Disordered" evidence="2">
    <location>
        <begin position="93"/>
        <end position="145"/>
    </location>
</feature>
<evidence type="ECO:0000256" key="2">
    <source>
        <dbReference type="SAM" id="MobiDB-lite"/>
    </source>
</evidence>
<comment type="similarity">
    <text evidence="1">Belongs to the complex I NDUFA12 subunit family.</text>
</comment>
<evidence type="ECO:0000256" key="1">
    <source>
        <dbReference type="ARBA" id="ARBA00007355"/>
    </source>
</evidence>
<proteinExistence type="inferred from homology"/>
<dbReference type="OrthoDB" id="10255576at2759"/>
<dbReference type="PANTHER" id="PTHR32470:SF2">
    <property type="entry name" value="NADH DEHYDROGENASE [UBIQUINONE] 1 ALPHA SUBCOMPLEX ASSEMBLY FACTOR 2"/>
    <property type="match status" value="1"/>
</dbReference>
<dbReference type="InterPro" id="IPR007763">
    <property type="entry name" value="NDUFA12"/>
</dbReference>
<organism evidence="3">
    <name type="scientific">Melanaphis sacchari</name>
    <dbReference type="NCBI Taxonomy" id="742174"/>
    <lineage>
        <taxon>Eukaryota</taxon>
        <taxon>Metazoa</taxon>
        <taxon>Ecdysozoa</taxon>
        <taxon>Arthropoda</taxon>
        <taxon>Hexapoda</taxon>
        <taxon>Insecta</taxon>
        <taxon>Pterygota</taxon>
        <taxon>Neoptera</taxon>
        <taxon>Paraneoptera</taxon>
        <taxon>Hemiptera</taxon>
        <taxon>Sternorrhyncha</taxon>
        <taxon>Aphidomorpha</taxon>
        <taxon>Aphidoidea</taxon>
        <taxon>Aphididae</taxon>
        <taxon>Aphidini</taxon>
        <taxon>Melanaphis</taxon>
    </lineage>
</organism>
<name>A0A2H8TJ19_9HEMI</name>
<dbReference type="EMBL" id="GFXV01002332">
    <property type="protein sequence ID" value="MBW14137.1"/>
    <property type="molecule type" value="Transcribed_RNA"/>
</dbReference>
<dbReference type="GO" id="GO:0032981">
    <property type="term" value="P:mitochondrial respiratory chain complex I assembly"/>
    <property type="evidence" value="ECO:0007669"/>
    <property type="project" value="TreeGrafter"/>
</dbReference>
<protein>
    <submittedName>
        <fullName evidence="3">Mimitin, mitochondrial</fullName>
    </submittedName>
</protein>
<feature type="compositionally biased region" description="Polar residues" evidence="2">
    <location>
        <begin position="110"/>
        <end position="124"/>
    </location>
</feature>
<reference evidence="3" key="1">
    <citation type="submission" date="2017-10" db="EMBL/GenBank/DDBJ databases">
        <title>Transcriptome Assembly of Sugarcane Aphid Adults.</title>
        <authorList>
            <person name="Scully E.D."/>
            <person name="Palmer N.A."/>
            <person name="Geib S.M."/>
            <person name="Sarath G."/>
            <person name="Sattler S.E."/>
        </authorList>
    </citation>
    <scope>NUCLEOTIDE SEQUENCE</scope>
    <source>
        <tissue evidence="3">Whole body</tissue>
    </source>
</reference>
<sequence length="145" mass="16734">MPSERRLWKIVFDNFLKSLQPKLKEKPVGSDAQGNKYFELQADPQGGRRFPKRWFVPVDEETGVPTPEWSQWLRGRRDEPPTVEEIAHNEAIANMKKTNAEDIAKKFSLPGSTDNETKYPQNSKGFPDMSEEFERQPGNLKSKVK</sequence>
<dbReference type="Pfam" id="PF05071">
    <property type="entry name" value="NDUFA12"/>
    <property type="match status" value="1"/>
</dbReference>